<keyword evidence="5" id="KW-1185">Reference proteome</keyword>
<keyword evidence="1" id="KW-0732">Signal</keyword>
<reference evidence="3 5" key="2">
    <citation type="submission" date="2021-03" db="EMBL/GenBank/DDBJ databases">
        <title>Human Oral Microbial Genomes.</title>
        <authorList>
            <person name="Johnston C.D."/>
            <person name="Chen T."/>
            <person name="Dewhirst F.E."/>
        </authorList>
    </citation>
    <scope>NUCLEOTIDE SEQUENCE [LARGE SCALE GENOMIC DNA]</scope>
    <source>
        <strain evidence="3 5">W1435</strain>
    </source>
</reference>
<evidence type="ECO:0000313" key="2">
    <source>
        <dbReference type="EMBL" id="AKU69555.1"/>
    </source>
</evidence>
<dbReference type="PROSITE" id="PS51257">
    <property type="entry name" value="PROKAR_LIPOPROTEIN"/>
    <property type="match status" value="1"/>
</dbReference>
<evidence type="ECO:0000256" key="1">
    <source>
        <dbReference type="SAM" id="SignalP"/>
    </source>
</evidence>
<dbReference type="KEGG" id="pfus:ADJ77_07190"/>
<dbReference type="RefSeq" id="WP_050696184.1">
    <property type="nucleotide sequence ID" value="NZ_CP012074.1"/>
</dbReference>
<protein>
    <recommendedName>
        <fullName evidence="6">Lipoprotein</fullName>
    </recommendedName>
</protein>
<name>A0A0K1NKK4_9BACT</name>
<proteinExistence type="predicted"/>
<dbReference type="eggNOG" id="ENOG502ZRAI">
    <property type="taxonomic scope" value="Bacteria"/>
</dbReference>
<dbReference type="EMBL" id="CP012074">
    <property type="protein sequence ID" value="AKU69555.1"/>
    <property type="molecule type" value="Genomic_DNA"/>
</dbReference>
<reference evidence="2 4" key="1">
    <citation type="submission" date="2015-07" db="EMBL/GenBank/DDBJ databases">
        <authorList>
            <person name="Noorani M."/>
        </authorList>
    </citation>
    <scope>NUCLEOTIDE SEQUENCE [LARGE SCALE GENOMIC DNA]</scope>
    <source>
        <strain evidence="2 4">W1435</strain>
    </source>
</reference>
<accession>A0A0K1NKK4</accession>
<sequence>MCKSIKRWAYALVASAFAMVMCFSFSACSSDNDNDVDNGVSPVLYSDFEGRIGVNYPLGISGKFVSFSIPKSQAGKIVDLTKGGDWVAGGSVVGGLYRYDDHFFQKGSYVYLLKTGANEIELRYKYVWRAGSTSHTVEGSYKNVKMTTHQDALDWAHKQGLY</sequence>
<dbReference type="AlphaFoldDB" id="A0A0K1NKK4"/>
<evidence type="ECO:0008006" key="6">
    <source>
        <dbReference type="Google" id="ProtNLM"/>
    </source>
</evidence>
<dbReference type="EMBL" id="CP072370">
    <property type="protein sequence ID" value="QUB87198.1"/>
    <property type="molecule type" value="Genomic_DNA"/>
</dbReference>
<dbReference type="Proteomes" id="UP000682005">
    <property type="component" value="Chromosome 1"/>
</dbReference>
<dbReference type="Proteomes" id="UP000060345">
    <property type="component" value="Chromosome 1"/>
</dbReference>
<organism evidence="2 4">
    <name type="scientific">Prevotella fusca JCM 17724</name>
    <dbReference type="NCBI Taxonomy" id="1236517"/>
    <lineage>
        <taxon>Bacteria</taxon>
        <taxon>Pseudomonadati</taxon>
        <taxon>Bacteroidota</taxon>
        <taxon>Bacteroidia</taxon>
        <taxon>Bacteroidales</taxon>
        <taxon>Prevotellaceae</taxon>
        <taxon>Prevotella</taxon>
    </lineage>
</organism>
<gene>
    <name evidence="2" type="ORF">ADJ77_07190</name>
    <name evidence="3" type="ORF">J5A51_06885</name>
</gene>
<feature type="chain" id="PRO_5044544566" description="Lipoprotein" evidence="1">
    <location>
        <begin position="30"/>
        <end position="162"/>
    </location>
</feature>
<evidence type="ECO:0000313" key="4">
    <source>
        <dbReference type="Proteomes" id="UP000060345"/>
    </source>
</evidence>
<evidence type="ECO:0000313" key="3">
    <source>
        <dbReference type="EMBL" id="QUB87198.1"/>
    </source>
</evidence>
<evidence type="ECO:0000313" key="5">
    <source>
        <dbReference type="Proteomes" id="UP000682005"/>
    </source>
</evidence>
<feature type="signal peptide" evidence="1">
    <location>
        <begin position="1"/>
        <end position="29"/>
    </location>
</feature>